<dbReference type="SUPFAM" id="SSF46565">
    <property type="entry name" value="Chaperone J-domain"/>
    <property type="match status" value="1"/>
</dbReference>
<dbReference type="InterPro" id="IPR001623">
    <property type="entry name" value="DnaJ_domain"/>
</dbReference>
<feature type="compositionally biased region" description="Basic and acidic residues" evidence="1">
    <location>
        <begin position="142"/>
        <end position="153"/>
    </location>
</feature>
<feature type="compositionally biased region" description="Basic and acidic residues" evidence="1">
    <location>
        <begin position="119"/>
        <end position="128"/>
    </location>
</feature>
<dbReference type="InterPro" id="IPR036869">
    <property type="entry name" value="J_dom_sf"/>
</dbReference>
<dbReference type="EMBL" id="LGRX02033774">
    <property type="protein sequence ID" value="KAK3239958.1"/>
    <property type="molecule type" value="Genomic_DNA"/>
</dbReference>
<evidence type="ECO:0000256" key="1">
    <source>
        <dbReference type="SAM" id="MobiDB-lite"/>
    </source>
</evidence>
<accession>A0AAE0BPW5</accession>
<reference evidence="3 4" key="1">
    <citation type="journal article" date="2015" name="Genome Biol. Evol.">
        <title>Comparative Genomics of a Bacterivorous Green Alga Reveals Evolutionary Causalities and Consequences of Phago-Mixotrophic Mode of Nutrition.</title>
        <authorList>
            <person name="Burns J.A."/>
            <person name="Paasch A."/>
            <person name="Narechania A."/>
            <person name="Kim E."/>
        </authorList>
    </citation>
    <scope>NUCLEOTIDE SEQUENCE [LARGE SCALE GENOMIC DNA]</scope>
    <source>
        <strain evidence="3 4">PLY_AMNH</strain>
    </source>
</reference>
<proteinExistence type="predicted"/>
<dbReference type="Gene3D" id="1.10.287.110">
    <property type="entry name" value="DnaJ domain"/>
    <property type="match status" value="1"/>
</dbReference>
<sequence>MNHLRRHFKFVNESGSFISKSRGISLTAQLNLSQNSDLFDPYAALGASRNSQVPTADALKEAYRQAVKQVHPDINTADPSAEANFKKLTEVYEKLLNSQHIRAWPHTRHSTAPPRTHRSTGEQDEARKREAHMKYRAAQAEKPYEDPLKKQPWGKPDREWTGVEAYFEQVVQEKSPLRGVEAIEQAYAKGMMTDEVRLESYNNLLWFCKENRELVFPILDEMAKLDLQPDYETLTQIFKYYESH</sequence>
<protein>
    <recommendedName>
        <fullName evidence="2">J domain-containing protein</fullName>
    </recommendedName>
</protein>
<gene>
    <name evidence="3" type="ORF">CYMTET_50148</name>
</gene>
<feature type="domain" description="J" evidence="2">
    <location>
        <begin position="40"/>
        <end position="100"/>
    </location>
</feature>
<keyword evidence="4" id="KW-1185">Reference proteome</keyword>
<evidence type="ECO:0000259" key="2">
    <source>
        <dbReference type="PROSITE" id="PS50076"/>
    </source>
</evidence>
<comment type="caution">
    <text evidence="3">The sequence shown here is derived from an EMBL/GenBank/DDBJ whole genome shotgun (WGS) entry which is preliminary data.</text>
</comment>
<evidence type="ECO:0000313" key="3">
    <source>
        <dbReference type="EMBL" id="KAK3239958.1"/>
    </source>
</evidence>
<dbReference type="AlphaFoldDB" id="A0AAE0BPW5"/>
<dbReference type="SMART" id="SM00271">
    <property type="entry name" value="DnaJ"/>
    <property type="match status" value="1"/>
</dbReference>
<dbReference type="Proteomes" id="UP001190700">
    <property type="component" value="Unassembled WGS sequence"/>
</dbReference>
<dbReference type="CDD" id="cd06257">
    <property type="entry name" value="DnaJ"/>
    <property type="match status" value="1"/>
</dbReference>
<organism evidence="3 4">
    <name type="scientific">Cymbomonas tetramitiformis</name>
    <dbReference type="NCBI Taxonomy" id="36881"/>
    <lineage>
        <taxon>Eukaryota</taxon>
        <taxon>Viridiplantae</taxon>
        <taxon>Chlorophyta</taxon>
        <taxon>Pyramimonadophyceae</taxon>
        <taxon>Pyramimonadales</taxon>
        <taxon>Pyramimonadaceae</taxon>
        <taxon>Cymbomonas</taxon>
    </lineage>
</organism>
<feature type="region of interest" description="Disordered" evidence="1">
    <location>
        <begin position="104"/>
        <end position="153"/>
    </location>
</feature>
<evidence type="ECO:0000313" key="4">
    <source>
        <dbReference type="Proteomes" id="UP001190700"/>
    </source>
</evidence>
<name>A0AAE0BPW5_9CHLO</name>
<dbReference type="PROSITE" id="PS50076">
    <property type="entry name" value="DNAJ_2"/>
    <property type="match status" value="1"/>
</dbReference>
<dbReference type="Pfam" id="PF00226">
    <property type="entry name" value="DnaJ"/>
    <property type="match status" value="1"/>
</dbReference>